<dbReference type="EMBL" id="HE580270">
    <property type="protein sequence ID" value="CCD24429.1"/>
    <property type="molecule type" value="Genomic_DNA"/>
</dbReference>
<dbReference type="InterPro" id="IPR043502">
    <property type="entry name" value="DNA/RNA_pol_sf"/>
</dbReference>
<dbReference type="KEGG" id="ndi:NDAI_0D01160"/>
<reference evidence="1 2" key="1">
    <citation type="journal article" date="2011" name="Proc. Natl. Acad. Sci. U.S.A.">
        <title>Evolutionary erosion of yeast sex chromosomes by mating-type switching accidents.</title>
        <authorList>
            <person name="Gordon J.L."/>
            <person name="Armisen D."/>
            <person name="Proux-Wera E."/>
            <person name="Oheigeartaigh S.S."/>
            <person name="Byrne K.P."/>
            <person name="Wolfe K.H."/>
        </authorList>
    </citation>
    <scope>NUCLEOTIDE SEQUENCE [LARGE SCALE GENOMIC DNA]</scope>
    <source>
        <strain evidence="2">ATCC 10597 / BCRC 20456 / CBS 421 / NBRC 0211 / NRRL Y-12639</strain>
    </source>
</reference>
<dbReference type="eggNOG" id="KOG0017">
    <property type="taxonomic scope" value="Eukaryota"/>
</dbReference>
<keyword evidence="2" id="KW-1185">Reference proteome</keyword>
<dbReference type="AlphaFoldDB" id="G0W9G8"/>
<dbReference type="Gene3D" id="3.30.70.270">
    <property type="match status" value="1"/>
</dbReference>
<dbReference type="Proteomes" id="UP000000689">
    <property type="component" value="Chromosome 4"/>
</dbReference>
<organism evidence="1 2">
    <name type="scientific">Naumovozyma dairenensis (strain ATCC 10597 / BCRC 20456 / CBS 421 / NBRC 0211 / NRRL Y-12639)</name>
    <name type="common">Saccharomyces dairenensis</name>
    <dbReference type="NCBI Taxonomy" id="1071378"/>
    <lineage>
        <taxon>Eukaryota</taxon>
        <taxon>Fungi</taxon>
        <taxon>Dikarya</taxon>
        <taxon>Ascomycota</taxon>
        <taxon>Saccharomycotina</taxon>
        <taxon>Saccharomycetes</taxon>
        <taxon>Saccharomycetales</taxon>
        <taxon>Saccharomycetaceae</taxon>
        <taxon>Naumovozyma</taxon>
    </lineage>
</organism>
<dbReference type="SUPFAM" id="SSF56672">
    <property type="entry name" value="DNA/RNA polymerases"/>
    <property type="match status" value="1"/>
</dbReference>
<protein>
    <submittedName>
        <fullName evidence="1">Uncharacterized protein</fullName>
    </submittedName>
</protein>
<dbReference type="InterPro" id="IPR043128">
    <property type="entry name" value="Rev_trsase/Diguanyl_cyclase"/>
</dbReference>
<dbReference type="HOGENOM" id="CLU_206742_1_0_1"/>
<sequence>MDPAKINAMVKWPIPRTAQDARRFIGLAGSYRRFVKDFSAIARLIHKLLLENRNGYEINRLLSKN</sequence>
<proteinExistence type="predicted"/>
<dbReference type="RefSeq" id="XP_003669672.1">
    <property type="nucleotide sequence ID" value="XM_003669624.1"/>
</dbReference>
<gene>
    <name evidence="1" type="primary">NDAI0D01160</name>
    <name evidence="1" type="ordered locus">NDAI_0D01160</name>
</gene>
<evidence type="ECO:0000313" key="2">
    <source>
        <dbReference type="Proteomes" id="UP000000689"/>
    </source>
</evidence>
<accession>G0W9G8</accession>
<dbReference type="STRING" id="1071378.G0W9G8"/>
<dbReference type="OrthoDB" id="4022548at2759"/>
<dbReference type="GeneID" id="11495239"/>
<evidence type="ECO:0000313" key="1">
    <source>
        <dbReference type="EMBL" id="CCD24429.1"/>
    </source>
</evidence>
<name>G0W9G8_NAUDC</name>